<dbReference type="PANTHER" id="PTHR38674:SF1">
    <property type="entry name" value="ALKANE 1-MONOOXYGENASE 1"/>
    <property type="match status" value="1"/>
</dbReference>
<dbReference type="RefSeq" id="WP_198570189.1">
    <property type="nucleotide sequence ID" value="NZ_CP066167.1"/>
</dbReference>
<evidence type="ECO:0000256" key="9">
    <source>
        <dbReference type="ARBA" id="ARBA00023004"/>
    </source>
</evidence>
<dbReference type="GO" id="GO:0004497">
    <property type="term" value="F:monooxygenase activity"/>
    <property type="evidence" value="ECO:0007669"/>
    <property type="project" value="UniProtKB-KW"/>
</dbReference>
<dbReference type="CDD" id="cd03512">
    <property type="entry name" value="Alkane-hydroxylase"/>
    <property type="match status" value="1"/>
</dbReference>
<dbReference type="EMBL" id="CP066167">
    <property type="protein sequence ID" value="QQD18699.1"/>
    <property type="molecule type" value="Genomic_DNA"/>
</dbReference>
<dbReference type="PANTHER" id="PTHR38674">
    <property type="entry name" value="ALKANE 1-MONOOXYGENASE 1"/>
    <property type="match status" value="1"/>
</dbReference>
<evidence type="ECO:0000256" key="1">
    <source>
        <dbReference type="ARBA" id="ARBA00004429"/>
    </source>
</evidence>
<dbReference type="AlphaFoldDB" id="A0A7T4R1E8"/>
<feature type="transmembrane region" description="Helical" evidence="12">
    <location>
        <begin position="92"/>
        <end position="116"/>
    </location>
</feature>
<evidence type="ECO:0000256" key="8">
    <source>
        <dbReference type="ARBA" id="ARBA00023002"/>
    </source>
</evidence>
<feature type="transmembrane region" description="Helical" evidence="12">
    <location>
        <begin position="241"/>
        <end position="264"/>
    </location>
</feature>
<evidence type="ECO:0000256" key="3">
    <source>
        <dbReference type="ARBA" id="ARBA00022475"/>
    </source>
</evidence>
<evidence type="ECO:0000256" key="6">
    <source>
        <dbReference type="ARBA" id="ARBA00022723"/>
    </source>
</evidence>
<feature type="transmembrane region" description="Helical" evidence="12">
    <location>
        <begin position="52"/>
        <end position="71"/>
    </location>
</feature>
<keyword evidence="3" id="KW-1003">Cell membrane</keyword>
<dbReference type="GO" id="GO:0046872">
    <property type="term" value="F:metal ion binding"/>
    <property type="evidence" value="ECO:0007669"/>
    <property type="project" value="UniProtKB-KW"/>
</dbReference>
<feature type="domain" description="Fatty acid desaturase" evidence="13">
    <location>
        <begin position="123"/>
        <end position="351"/>
    </location>
</feature>
<evidence type="ECO:0000256" key="5">
    <source>
        <dbReference type="ARBA" id="ARBA00022692"/>
    </source>
</evidence>
<keyword evidence="15" id="KW-1185">Reference proteome</keyword>
<comment type="similarity">
    <text evidence="2">Belongs to the fatty acid desaturase type 1 family. AlkB subfamily.</text>
</comment>
<evidence type="ECO:0000256" key="10">
    <source>
        <dbReference type="ARBA" id="ARBA00023033"/>
    </source>
</evidence>
<keyword evidence="9" id="KW-0408">Iron</keyword>
<feature type="transmembrane region" description="Helical" evidence="12">
    <location>
        <begin position="346"/>
        <end position="364"/>
    </location>
</feature>
<comment type="subcellular location">
    <subcellularLocation>
        <location evidence="1">Cell inner membrane</location>
        <topology evidence="1">Multi-pass membrane protein</topology>
    </subcellularLocation>
</comment>
<dbReference type="InterPro" id="IPR005804">
    <property type="entry name" value="FA_desaturase_dom"/>
</dbReference>
<dbReference type="Pfam" id="PF00487">
    <property type="entry name" value="FA_desaturase"/>
    <property type="match status" value="1"/>
</dbReference>
<keyword evidence="5 12" id="KW-0812">Transmembrane</keyword>
<reference evidence="14 15" key="1">
    <citation type="submission" date="2020-12" db="EMBL/GenBank/DDBJ databases">
        <authorList>
            <person name="Shan Y."/>
        </authorList>
    </citation>
    <scope>NUCLEOTIDE SEQUENCE [LARGE SCALE GENOMIC DNA]</scope>
    <source>
        <strain evidence="15">csc3.9</strain>
    </source>
</reference>
<dbReference type="InterPro" id="IPR033885">
    <property type="entry name" value="AlkB/XylM"/>
</dbReference>
<evidence type="ECO:0000313" key="15">
    <source>
        <dbReference type="Proteomes" id="UP000596063"/>
    </source>
</evidence>
<evidence type="ECO:0000256" key="12">
    <source>
        <dbReference type="SAM" id="Phobius"/>
    </source>
</evidence>
<evidence type="ECO:0000259" key="13">
    <source>
        <dbReference type="Pfam" id="PF00487"/>
    </source>
</evidence>
<keyword evidence="6" id="KW-0479">Metal-binding</keyword>
<evidence type="ECO:0000313" key="14">
    <source>
        <dbReference type="EMBL" id="QQD18699.1"/>
    </source>
</evidence>
<keyword evidence="11 12" id="KW-0472">Membrane</keyword>
<dbReference type="GO" id="GO:0006629">
    <property type="term" value="P:lipid metabolic process"/>
    <property type="evidence" value="ECO:0007669"/>
    <property type="project" value="InterPro"/>
</dbReference>
<organism evidence="14 15">
    <name type="scientific">Spongiibacter nanhainus</name>
    <dbReference type="NCBI Taxonomy" id="2794344"/>
    <lineage>
        <taxon>Bacteria</taxon>
        <taxon>Pseudomonadati</taxon>
        <taxon>Pseudomonadota</taxon>
        <taxon>Gammaproteobacteria</taxon>
        <taxon>Cellvibrionales</taxon>
        <taxon>Spongiibacteraceae</taxon>
        <taxon>Spongiibacter</taxon>
    </lineage>
</organism>
<dbReference type="GO" id="GO:0005886">
    <property type="term" value="C:plasma membrane"/>
    <property type="evidence" value="ECO:0007669"/>
    <property type="project" value="UniProtKB-SubCell"/>
</dbReference>
<evidence type="ECO:0000256" key="7">
    <source>
        <dbReference type="ARBA" id="ARBA00022989"/>
    </source>
</evidence>
<evidence type="ECO:0000256" key="11">
    <source>
        <dbReference type="ARBA" id="ARBA00023136"/>
    </source>
</evidence>
<feature type="transmembrane region" description="Helical" evidence="12">
    <location>
        <begin position="122"/>
        <end position="145"/>
    </location>
</feature>
<proteinExistence type="inferred from homology"/>
<dbReference type="KEGG" id="snan:I6N98_02170"/>
<accession>A0A7T4R1E8</accession>
<evidence type="ECO:0000256" key="2">
    <source>
        <dbReference type="ARBA" id="ARBA00010823"/>
    </source>
</evidence>
<keyword evidence="7 12" id="KW-1133">Transmembrane helix</keyword>
<dbReference type="Proteomes" id="UP000596063">
    <property type="component" value="Chromosome"/>
</dbReference>
<name>A0A7T4R1E8_9GAMM</name>
<keyword evidence="4" id="KW-0997">Cell inner membrane</keyword>
<keyword evidence="10 14" id="KW-0503">Monooxygenase</keyword>
<protein>
    <submittedName>
        <fullName evidence="14">Alkane 1-monooxygenase</fullName>
    </submittedName>
</protein>
<feature type="transmembrane region" description="Helical" evidence="12">
    <location>
        <begin position="26"/>
        <end position="46"/>
    </location>
</feature>
<keyword evidence="8" id="KW-0560">Oxidoreductase</keyword>
<sequence>MKKIAANDPLGHLSLANTAWVTSKKYLYLSSLALPLVPILSAYIALKSGNGAWFWLFVVFFYLIFPFIDHLMGDDPANPNEDLSAELSKDRYYVKLMYFATAMHWVAVFAMSYAVAKNGLSWGWFSILGAALSLGLANGLALVAGHELGHKVNDKGQLAAAKIILACSGYGHFTIEHNKGHHKDVATPEDPASSRLGENIYKFMLREIPGAAKRAWHLEKARLARLGKSSWSFSNEIIQPALITITAYSIIVSLFGWIMIPFLLLSAAYGWWQLTCANYTEHYGLLREKLQSGRYERCQPHHSWNSNSKASNLLLLHLQRHSDHHAHPTKPYQVLRDYDNVPTMPFGYPAMFGIAMIPPLWFALMDQRVITWANGDLNKVNISPDKKEKYKSLSLKLTGA</sequence>
<evidence type="ECO:0000256" key="4">
    <source>
        <dbReference type="ARBA" id="ARBA00022519"/>
    </source>
</evidence>
<gene>
    <name evidence="14" type="ORF">I6N98_02170</name>
</gene>